<dbReference type="InterPro" id="IPR001034">
    <property type="entry name" value="DeoR_HTH"/>
</dbReference>
<dbReference type="PANTHER" id="PTHR34580:SF1">
    <property type="entry name" value="PROTEIN PAFC"/>
    <property type="match status" value="1"/>
</dbReference>
<dbReference type="Proteomes" id="UP000606653">
    <property type="component" value="Unassembled WGS sequence"/>
</dbReference>
<comment type="caution">
    <text evidence="4">The sequence shown here is derived from an EMBL/GenBank/DDBJ whole genome shotgun (WGS) entry which is preliminary data.</text>
</comment>
<protein>
    <recommendedName>
        <fullName evidence="3">HTH deoR-type domain-containing protein</fullName>
    </recommendedName>
</protein>
<sequence length="323" mass="36167">MRGDRLLKIVLLLQSRGRMSTRQLSEELEVTGRTVSRDMEALGQSGIPLVAHRGRFGGWSLMEGYRSGLTGMTPDETAALLLRASSGPLRDLGLDGYYEAALQKLRAVYPDSGHRGAAFMKRRLLIDDSGWHSRASGIPEALEICQEAVWENRLLRFGYANNSGDNAPIRIVQPLGLIVKRGIWYLAAQDGGTVKTFRVSKMTDVERLEHSFDYPETFDLALYWEESLRAFPSKLPHYEAKLIVEEEGLKVFRQERYVRILEIELVEDKSFVITADLAAHEFALRFVLGFGSSIRVCEPAALVEAVAAEAEKIAGIYRADCSR</sequence>
<evidence type="ECO:0000256" key="2">
    <source>
        <dbReference type="ARBA" id="ARBA00023163"/>
    </source>
</evidence>
<keyword evidence="5" id="KW-1185">Reference proteome</keyword>
<gene>
    <name evidence="4" type="ORF">GCM10010969_11790</name>
</gene>
<keyword evidence="1" id="KW-0805">Transcription regulation</keyword>
<evidence type="ECO:0000313" key="5">
    <source>
        <dbReference type="Proteomes" id="UP000606653"/>
    </source>
</evidence>
<proteinExistence type="predicted"/>
<feature type="domain" description="HTH deoR-type" evidence="3">
    <location>
        <begin position="2"/>
        <end position="57"/>
    </location>
</feature>
<dbReference type="Gene3D" id="1.10.10.10">
    <property type="entry name" value="Winged helix-like DNA-binding domain superfamily/Winged helix DNA-binding domain"/>
    <property type="match status" value="1"/>
</dbReference>
<reference evidence="5" key="1">
    <citation type="journal article" date="2019" name="Int. J. Syst. Evol. Microbiol.">
        <title>The Global Catalogue of Microorganisms (GCM) 10K type strain sequencing project: providing services to taxonomists for standard genome sequencing and annotation.</title>
        <authorList>
            <consortium name="The Broad Institute Genomics Platform"/>
            <consortium name="The Broad Institute Genome Sequencing Center for Infectious Disease"/>
            <person name="Wu L."/>
            <person name="Ma J."/>
        </authorList>
    </citation>
    <scope>NUCLEOTIDE SEQUENCE [LARGE SCALE GENOMIC DNA]</scope>
    <source>
        <strain evidence="5">CGMCC 1.6964</strain>
    </source>
</reference>
<dbReference type="PIRSF" id="PIRSF016838">
    <property type="entry name" value="PafC"/>
    <property type="match status" value="1"/>
</dbReference>
<dbReference type="Pfam" id="PF08279">
    <property type="entry name" value="HTH_11"/>
    <property type="match status" value="1"/>
</dbReference>
<dbReference type="EMBL" id="BMLN01000003">
    <property type="protein sequence ID" value="GGN95673.1"/>
    <property type="molecule type" value="Genomic_DNA"/>
</dbReference>
<evidence type="ECO:0000313" key="4">
    <source>
        <dbReference type="EMBL" id="GGN95673.1"/>
    </source>
</evidence>
<dbReference type="PROSITE" id="PS51000">
    <property type="entry name" value="HTH_DEOR_2"/>
    <property type="match status" value="1"/>
</dbReference>
<dbReference type="InterPro" id="IPR013196">
    <property type="entry name" value="HTH_11"/>
</dbReference>
<evidence type="ECO:0000259" key="3">
    <source>
        <dbReference type="PROSITE" id="PS51000"/>
    </source>
</evidence>
<dbReference type="InterPro" id="IPR036388">
    <property type="entry name" value="WH-like_DNA-bd_sf"/>
</dbReference>
<dbReference type="InterPro" id="IPR026881">
    <property type="entry name" value="WYL_dom"/>
</dbReference>
<keyword evidence="2" id="KW-0804">Transcription</keyword>
<dbReference type="InterPro" id="IPR036390">
    <property type="entry name" value="WH_DNA-bd_sf"/>
</dbReference>
<name>A0ABQ2KWV2_9BACL</name>
<evidence type="ECO:0000256" key="1">
    <source>
        <dbReference type="ARBA" id="ARBA00023015"/>
    </source>
</evidence>
<dbReference type="SUPFAM" id="SSF46785">
    <property type="entry name" value="Winged helix' DNA-binding domain"/>
    <property type="match status" value="1"/>
</dbReference>
<dbReference type="PROSITE" id="PS52050">
    <property type="entry name" value="WYL"/>
    <property type="match status" value="1"/>
</dbReference>
<organism evidence="4 5">
    <name type="scientific">Saccharibacillus kuerlensis</name>
    <dbReference type="NCBI Taxonomy" id="459527"/>
    <lineage>
        <taxon>Bacteria</taxon>
        <taxon>Bacillati</taxon>
        <taxon>Bacillota</taxon>
        <taxon>Bacilli</taxon>
        <taxon>Bacillales</taxon>
        <taxon>Paenibacillaceae</taxon>
        <taxon>Saccharibacillus</taxon>
    </lineage>
</organism>
<dbReference type="Pfam" id="PF25583">
    <property type="entry name" value="WCX"/>
    <property type="match status" value="1"/>
</dbReference>
<dbReference type="PANTHER" id="PTHR34580">
    <property type="match status" value="1"/>
</dbReference>
<dbReference type="InterPro" id="IPR057727">
    <property type="entry name" value="WCX_dom"/>
</dbReference>
<dbReference type="InterPro" id="IPR051534">
    <property type="entry name" value="CBASS_pafABC_assoc_protein"/>
</dbReference>
<dbReference type="Pfam" id="PF13280">
    <property type="entry name" value="WYL"/>
    <property type="match status" value="1"/>
</dbReference>
<dbReference type="InterPro" id="IPR028349">
    <property type="entry name" value="PafC-like"/>
</dbReference>
<dbReference type="RefSeq" id="WP_018977506.1">
    <property type="nucleotide sequence ID" value="NZ_BMLN01000003.1"/>
</dbReference>
<accession>A0ABQ2KWV2</accession>